<keyword evidence="4 10" id="KW-0677">Repeat</keyword>
<feature type="domain" description="EngA-type G" evidence="11">
    <location>
        <begin position="14"/>
        <end position="178"/>
    </location>
</feature>
<dbReference type="HAMAP" id="MF_00195">
    <property type="entry name" value="GTPase_Der"/>
    <property type="match status" value="1"/>
</dbReference>
<dbReference type="NCBIfam" id="TIGR00231">
    <property type="entry name" value="small_GTP"/>
    <property type="match status" value="2"/>
</dbReference>
<dbReference type="Gene3D" id="3.40.50.300">
    <property type="entry name" value="P-loop containing nucleotide triphosphate hydrolases"/>
    <property type="match status" value="2"/>
</dbReference>
<evidence type="ECO:0000256" key="7">
    <source>
        <dbReference type="ARBA" id="ARBA00032345"/>
    </source>
</evidence>
<dbReference type="PANTHER" id="PTHR43834:SF6">
    <property type="entry name" value="GTPASE DER"/>
    <property type="match status" value="1"/>
</dbReference>
<comment type="subunit">
    <text evidence="8">Associates with the 50S ribosomal subunit.</text>
</comment>
<evidence type="ECO:0000256" key="9">
    <source>
        <dbReference type="PROSITE-ProRule" id="PRU01049"/>
    </source>
</evidence>
<dbReference type="Pfam" id="PF01926">
    <property type="entry name" value="MMR_HSR1"/>
    <property type="match status" value="2"/>
</dbReference>
<comment type="similarity">
    <text evidence="1 8 9 10">Belongs to the TRAFAC class TrmE-Era-EngA-EngB-Septin-like GTPase superfamily. EngA (Der) GTPase family.</text>
</comment>
<protein>
    <recommendedName>
        <fullName evidence="2 8">GTPase Der</fullName>
    </recommendedName>
    <alternativeName>
        <fullName evidence="7 8">GTP-binding protein EngA</fullName>
    </alternativeName>
</protein>
<gene>
    <name evidence="8" type="primary">der</name>
    <name evidence="12" type="ORF">Bealeia1_00987</name>
</gene>
<keyword evidence="13" id="KW-1185">Reference proteome</keyword>
<comment type="function">
    <text evidence="8 10">GTPase that plays an essential role in the late steps of ribosome biogenesis.</text>
</comment>
<dbReference type="SUPFAM" id="SSF52540">
    <property type="entry name" value="P-loop containing nucleoside triphosphate hydrolases"/>
    <property type="match status" value="2"/>
</dbReference>
<evidence type="ECO:0000256" key="4">
    <source>
        <dbReference type="ARBA" id="ARBA00022737"/>
    </source>
</evidence>
<keyword evidence="5 8" id="KW-0547">Nucleotide-binding</keyword>
<organism evidence="12 13">
    <name type="scientific">Candidatus Bealeia paramacronuclearis</name>
    <dbReference type="NCBI Taxonomy" id="1921001"/>
    <lineage>
        <taxon>Bacteria</taxon>
        <taxon>Pseudomonadati</taxon>
        <taxon>Pseudomonadota</taxon>
        <taxon>Alphaproteobacteria</taxon>
        <taxon>Holosporales</taxon>
        <taxon>Holosporaceae</taxon>
        <taxon>Candidatus Bealeia</taxon>
    </lineage>
</organism>
<dbReference type="InterPro" id="IPR016484">
    <property type="entry name" value="GTPase_Der"/>
</dbReference>
<feature type="binding site" evidence="8">
    <location>
        <begin position="20"/>
        <end position="27"/>
    </location>
    <ligand>
        <name>GTP</name>
        <dbReference type="ChEBI" id="CHEBI:37565"/>
        <label>1</label>
    </ligand>
</feature>
<accession>A0ABZ2C3I6</accession>
<evidence type="ECO:0000259" key="11">
    <source>
        <dbReference type="PROSITE" id="PS51712"/>
    </source>
</evidence>
<feature type="binding site" evidence="8">
    <location>
        <begin position="67"/>
        <end position="71"/>
    </location>
    <ligand>
        <name>GTP</name>
        <dbReference type="ChEBI" id="CHEBI:37565"/>
        <label>1</label>
    </ligand>
</feature>
<evidence type="ECO:0000256" key="3">
    <source>
        <dbReference type="ARBA" id="ARBA00022517"/>
    </source>
</evidence>
<dbReference type="InterPro" id="IPR032859">
    <property type="entry name" value="KH_dom-like"/>
</dbReference>
<dbReference type="InterPro" id="IPR005225">
    <property type="entry name" value="Small_GTP-bd"/>
</dbReference>
<name>A0ABZ2C3I6_9PROT</name>
<feature type="binding site" evidence="8">
    <location>
        <begin position="130"/>
        <end position="133"/>
    </location>
    <ligand>
        <name>GTP</name>
        <dbReference type="ChEBI" id="CHEBI:37565"/>
        <label>1</label>
    </ligand>
</feature>
<evidence type="ECO:0000313" key="12">
    <source>
        <dbReference type="EMBL" id="WVX66802.1"/>
    </source>
</evidence>
<dbReference type="RefSeq" id="WP_331255625.1">
    <property type="nucleotide sequence ID" value="NZ_CP133270.1"/>
</dbReference>
<dbReference type="PRINTS" id="PR00326">
    <property type="entry name" value="GTP1OBG"/>
</dbReference>
<dbReference type="InterPro" id="IPR031166">
    <property type="entry name" value="G_ENGA"/>
</dbReference>
<dbReference type="InterPro" id="IPR015946">
    <property type="entry name" value="KH_dom-like_a/b"/>
</dbReference>
<keyword evidence="6 8" id="KW-0342">GTP-binding</keyword>
<dbReference type="PIRSF" id="PIRSF006485">
    <property type="entry name" value="GTP-binding_EngA"/>
    <property type="match status" value="1"/>
</dbReference>
<dbReference type="Pfam" id="PF14714">
    <property type="entry name" value="KH_dom-like"/>
    <property type="match status" value="1"/>
</dbReference>
<evidence type="ECO:0000256" key="5">
    <source>
        <dbReference type="ARBA" id="ARBA00022741"/>
    </source>
</evidence>
<feature type="binding site" evidence="8">
    <location>
        <begin position="312"/>
        <end position="315"/>
    </location>
    <ligand>
        <name>GTP</name>
        <dbReference type="ChEBI" id="CHEBI:37565"/>
        <label>2</label>
    </ligand>
</feature>
<evidence type="ECO:0000313" key="13">
    <source>
        <dbReference type="Proteomes" id="UP001330434"/>
    </source>
</evidence>
<keyword evidence="3 8" id="KW-0690">Ribosome biogenesis</keyword>
<dbReference type="EMBL" id="CP133270">
    <property type="protein sequence ID" value="WVX66802.1"/>
    <property type="molecule type" value="Genomic_DNA"/>
</dbReference>
<dbReference type="Proteomes" id="UP001330434">
    <property type="component" value="Chromosome"/>
</dbReference>
<evidence type="ECO:0000256" key="10">
    <source>
        <dbReference type="RuleBase" id="RU004481"/>
    </source>
</evidence>
<feature type="domain" description="EngA-type G" evidence="11">
    <location>
        <begin position="194"/>
        <end position="369"/>
    </location>
</feature>
<dbReference type="InterPro" id="IPR027417">
    <property type="entry name" value="P-loop_NTPase"/>
</dbReference>
<dbReference type="PANTHER" id="PTHR43834">
    <property type="entry name" value="GTPASE DER"/>
    <property type="match status" value="1"/>
</dbReference>
<dbReference type="CDD" id="cd01894">
    <property type="entry name" value="EngA1"/>
    <property type="match status" value="1"/>
</dbReference>
<feature type="binding site" evidence="8">
    <location>
        <begin position="200"/>
        <end position="207"/>
    </location>
    <ligand>
        <name>GTP</name>
        <dbReference type="ChEBI" id="CHEBI:37565"/>
        <label>2</label>
    </ligand>
</feature>
<evidence type="ECO:0000256" key="6">
    <source>
        <dbReference type="ARBA" id="ARBA00023134"/>
    </source>
</evidence>
<dbReference type="NCBIfam" id="TIGR03594">
    <property type="entry name" value="GTPase_EngA"/>
    <property type="match status" value="1"/>
</dbReference>
<dbReference type="CDD" id="cd01895">
    <property type="entry name" value="EngA2"/>
    <property type="match status" value="1"/>
</dbReference>
<sequence>MVEFTENFIRRNGLRVAIAGRPNVGKSTLFNRLAGKKIAIVHDTPGVTRDRKEAFGQLADIPLVLIDTAGLEQGSEDLLMAGMWTQASRAFHEAEVVLFVFDAREGLTADDETLARFLRKQKKPMILVANKCEGKAGSVGIGESYRLGFGEPVAISAEHGEGLGDLYDALELHYRKKQIVEEVDAEQEEELGPLQLAILGRPNVGKSTLLNHMIGDERVLTGPEAGVTRDAISVEWEFEGKPIRLIDTAGIRKRAKVVEKLERLAVGDSYDALKYAHVAILVLDAMIPLEKQDLQIASRIVDEGRALVVALNKWDLITNKDVYLKEIREELENLLPQIRGVPLIPIVATKGKNLHQLMKTVLEMYEIWNIRIPTSKLNRWLEHIVDHHPPPLINGRRIKIKYMTQIKSRPPTFVLFCSKAMQLPDSYSRYLVNSIRKDLNLPGVPIRLMVRSGENPYDKK</sequence>
<dbReference type="Gene3D" id="3.30.300.20">
    <property type="match status" value="1"/>
</dbReference>
<evidence type="ECO:0000256" key="2">
    <source>
        <dbReference type="ARBA" id="ARBA00020953"/>
    </source>
</evidence>
<evidence type="ECO:0000256" key="1">
    <source>
        <dbReference type="ARBA" id="ARBA00008279"/>
    </source>
</evidence>
<dbReference type="InterPro" id="IPR006073">
    <property type="entry name" value="GTP-bd"/>
</dbReference>
<proteinExistence type="inferred from homology"/>
<evidence type="ECO:0000256" key="8">
    <source>
        <dbReference type="HAMAP-Rule" id="MF_00195"/>
    </source>
</evidence>
<feature type="binding site" evidence="8">
    <location>
        <begin position="247"/>
        <end position="251"/>
    </location>
    <ligand>
        <name>GTP</name>
        <dbReference type="ChEBI" id="CHEBI:37565"/>
        <label>2</label>
    </ligand>
</feature>
<dbReference type="PROSITE" id="PS51712">
    <property type="entry name" value="G_ENGA"/>
    <property type="match status" value="2"/>
</dbReference>
<reference evidence="12 13" key="1">
    <citation type="journal article" date="2024" name="Environ. Microbiol.">
        <title>Novel evolutionary insights on the interactions of the Holosporales (Alphaproteobacteria) with eukaryotic hosts from comparative genomics.</title>
        <authorList>
            <person name="Giovannini M."/>
            <person name="Petroni G."/>
            <person name="Castelli M."/>
        </authorList>
    </citation>
    <scope>NUCLEOTIDE SEQUENCE [LARGE SCALE GENOMIC DNA]</scope>
    <source>
        <strain evidence="12 13">US_Bl 15I1</strain>
    </source>
</reference>